<evidence type="ECO:0000256" key="4">
    <source>
        <dbReference type="ARBA" id="ARBA00022525"/>
    </source>
</evidence>
<dbReference type="Proteomes" id="UP000515150">
    <property type="component" value="Chromosome 10"/>
</dbReference>
<evidence type="ECO:0000256" key="7">
    <source>
        <dbReference type="ARBA" id="ARBA00039957"/>
    </source>
</evidence>
<comment type="subcellular location">
    <subcellularLocation>
        <location evidence="1">Secreted</location>
    </subcellularLocation>
</comment>
<accession>A0A6P7NPC2</accession>
<protein>
    <recommendedName>
        <fullName evidence="7">Interleukin-21</fullName>
    </recommendedName>
</protein>
<evidence type="ECO:0000313" key="10">
    <source>
        <dbReference type="Proteomes" id="UP000515150"/>
    </source>
</evidence>
<dbReference type="PANTHER" id="PTHR14356">
    <property type="entry name" value="INTERLEUKIN-15-RELATED"/>
    <property type="match status" value="1"/>
</dbReference>
<evidence type="ECO:0000256" key="3">
    <source>
        <dbReference type="ARBA" id="ARBA00022514"/>
    </source>
</evidence>
<dbReference type="GO" id="GO:0006955">
    <property type="term" value="P:immune response"/>
    <property type="evidence" value="ECO:0007669"/>
    <property type="project" value="InterPro"/>
</dbReference>
<sequence length="141" mass="15746">MKLVALCLFAVCCSSLANTSTVLNQVRKLREVQKELNDVKDTVLKSDKMFNAPPQDIEDGCCLSALKCFRTNLEIDAAEKPQRKLYRSLRNPLTESALAFCTSENNSTCQSCDSLPKVSGREFFNRLESLIQMGLSNLSMN</sequence>
<dbReference type="PANTHER" id="PTHR14356:SF2">
    <property type="entry name" value="INTERLEUKIN-21"/>
    <property type="match status" value="1"/>
</dbReference>
<keyword evidence="3" id="KW-0202">Cytokine</keyword>
<comment type="function">
    <text evidence="8">Cytokine with immunoregulatory activity. May promote the transition between innate and adaptive immunity. Induces the production of IgG(1) and IgG(3) in B-cells. Implicated in the generation and maintenance of T follicular helper (Tfh) cells and the formation of germinal-centers. Together with IL6, control the early generation of Tfh cells and are critical for an effective antibody response to acute viral infection. May play a role in proliferation and maturation of natural killer (NK) cells in synergy with IL15. May regulate proliferation of mature B- and T-cells in response to activating stimuli. In synergy with IL15 and IL18 stimulates interferon gamma production in T-cells and NK cells. During T-cell mediated immune response may inhibit dendritic cells (DC) activation and maturation.</text>
</comment>
<keyword evidence="10" id="KW-1185">Reference proteome</keyword>
<dbReference type="InterPro" id="IPR003443">
    <property type="entry name" value="IL-15/IL-21_fam"/>
</dbReference>
<evidence type="ECO:0000256" key="9">
    <source>
        <dbReference type="SAM" id="SignalP"/>
    </source>
</evidence>
<dbReference type="GO" id="GO:0005125">
    <property type="term" value="F:cytokine activity"/>
    <property type="evidence" value="ECO:0007669"/>
    <property type="project" value="UniProtKB-KW"/>
</dbReference>
<evidence type="ECO:0000313" key="11">
    <source>
        <dbReference type="RefSeq" id="XP_029021746.1"/>
    </source>
</evidence>
<dbReference type="RefSeq" id="XP_029021746.1">
    <property type="nucleotide sequence ID" value="XM_029165913.3"/>
</dbReference>
<dbReference type="GeneID" id="114864906"/>
<reference evidence="11" key="1">
    <citation type="submission" date="2025-08" db="UniProtKB">
        <authorList>
            <consortium name="RefSeq"/>
        </authorList>
    </citation>
    <scope>IDENTIFICATION</scope>
</reference>
<dbReference type="Gene3D" id="1.20.1250.70">
    <property type="entry name" value="Interleukin-15/Interleukin-21"/>
    <property type="match status" value="1"/>
</dbReference>
<organism evidence="10 11">
    <name type="scientific">Betta splendens</name>
    <name type="common">Siamese fighting fish</name>
    <dbReference type="NCBI Taxonomy" id="158456"/>
    <lineage>
        <taxon>Eukaryota</taxon>
        <taxon>Metazoa</taxon>
        <taxon>Chordata</taxon>
        <taxon>Craniata</taxon>
        <taxon>Vertebrata</taxon>
        <taxon>Euteleostomi</taxon>
        <taxon>Actinopterygii</taxon>
        <taxon>Neopterygii</taxon>
        <taxon>Teleostei</taxon>
        <taxon>Neoteleostei</taxon>
        <taxon>Acanthomorphata</taxon>
        <taxon>Anabantaria</taxon>
        <taxon>Anabantiformes</taxon>
        <taxon>Anabantoidei</taxon>
        <taxon>Osphronemidae</taxon>
        <taxon>Betta</taxon>
    </lineage>
</organism>
<evidence type="ECO:0000256" key="5">
    <source>
        <dbReference type="ARBA" id="ARBA00022729"/>
    </source>
</evidence>
<dbReference type="OrthoDB" id="9426569at2759"/>
<evidence type="ECO:0000256" key="1">
    <source>
        <dbReference type="ARBA" id="ARBA00004613"/>
    </source>
</evidence>
<keyword evidence="6" id="KW-1015">Disulfide bond</keyword>
<keyword evidence="5 9" id="KW-0732">Signal</keyword>
<dbReference type="SUPFAM" id="SSF47266">
    <property type="entry name" value="4-helical cytokines"/>
    <property type="match status" value="1"/>
</dbReference>
<dbReference type="AlphaFoldDB" id="A0A6P7NPC2"/>
<name>A0A6P7NPC2_BETSP</name>
<keyword evidence="4" id="KW-0964">Secreted</keyword>
<dbReference type="GO" id="GO:0005126">
    <property type="term" value="F:cytokine receptor binding"/>
    <property type="evidence" value="ECO:0007669"/>
    <property type="project" value="InterPro"/>
</dbReference>
<gene>
    <name evidence="11" type="primary">LOC114864906</name>
</gene>
<dbReference type="GO" id="GO:0005615">
    <property type="term" value="C:extracellular space"/>
    <property type="evidence" value="ECO:0007669"/>
    <property type="project" value="UniProtKB-KW"/>
</dbReference>
<comment type="similarity">
    <text evidence="2">Belongs to the IL-15/IL-21 family.</text>
</comment>
<feature type="signal peptide" evidence="9">
    <location>
        <begin position="1"/>
        <end position="19"/>
    </location>
</feature>
<feature type="chain" id="PRO_5028290200" description="Interleukin-21" evidence="9">
    <location>
        <begin position="20"/>
        <end position="141"/>
    </location>
</feature>
<proteinExistence type="inferred from homology"/>
<evidence type="ECO:0000256" key="6">
    <source>
        <dbReference type="ARBA" id="ARBA00023157"/>
    </source>
</evidence>
<dbReference type="InterPro" id="IPR009079">
    <property type="entry name" value="4_helix_cytokine-like_core"/>
</dbReference>
<dbReference type="InParanoid" id="A0A6P7NPC2"/>
<dbReference type="KEGG" id="bspl:114864906"/>
<evidence type="ECO:0000256" key="8">
    <source>
        <dbReference type="ARBA" id="ARBA00045924"/>
    </source>
</evidence>
<evidence type="ECO:0000256" key="2">
    <source>
        <dbReference type="ARBA" id="ARBA00006050"/>
    </source>
</evidence>